<gene>
    <name evidence="1" type="ORF">LPLAT_LOCUS14082</name>
</gene>
<organism evidence="1 2">
    <name type="scientific">Lasius platythorax</name>
    <dbReference type="NCBI Taxonomy" id="488582"/>
    <lineage>
        <taxon>Eukaryota</taxon>
        <taxon>Metazoa</taxon>
        <taxon>Ecdysozoa</taxon>
        <taxon>Arthropoda</taxon>
        <taxon>Hexapoda</taxon>
        <taxon>Insecta</taxon>
        <taxon>Pterygota</taxon>
        <taxon>Neoptera</taxon>
        <taxon>Endopterygota</taxon>
        <taxon>Hymenoptera</taxon>
        <taxon>Apocrita</taxon>
        <taxon>Aculeata</taxon>
        <taxon>Formicoidea</taxon>
        <taxon>Formicidae</taxon>
        <taxon>Formicinae</taxon>
        <taxon>Lasius</taxon>
        <taxon>Lasius</taxon>
    </lineage>
</organism>
<keyword evidence="2" id="KW-1185">Reference proteome</keyword>
<accession>A0AAV2P975</accession>
<evidence type="ECO:0000313" key="1">
    <source>
        <dbReference type="EMBL" id="CAL1689087.1"/>
    </source>
</evidence>
<proteinExistence type="predicted"/>
<sequence>MVVISDHLVHDVRARYTWSVSGASDSCKGTLIRTCLPAEQHPVGYGALETSEPELTTTPIQTFAYYSVYE</sequence>
<protein>
    <submittedName>
        <fullName evidence="1">Uncharacterized protein</fullName>
    </submittedName>
</protein>
<reference evidence="1" key="1">
    <citation type="submission" date="2024-04" db="EMBL/GenBank/DDBJ databases">
        <authorList>
            <consortium name="Molecular Ecology Group"/>
        </authorList>
    </citation>
    <scope>NUCLEOTIDE SEQUENCE</scope>
</reference>
<dbReference type="Proteomes" id="UP001497644">
    <property type="component" value="Chromosome 9"/>
</dbReference>
<dbReference type="EMBL" id="OZ034832">
    <property type="protein sequence ID" value="CAL1689087.1"/>
    <property type="molecule type" value="Genomic_DNA"/>
</dbReference>
<dbReference type="AlphaFoldDB" id="A0AAV2P975"/>
<name>A0AAV2P975_9HYME</name>
<evidence type="ECO:0000313" key="2">
    <source>
        <dbReference type="Proteomes" id="UP001497644"/>
    </source>
</evidence>